<evidence type="ECO:0000313" key="2">
    <source>
        <dbReference type="EMBL" id="MCC2221112.1"/>
    </source>
</evidence>
<dbReference type="Proteomes" id="UP001198200">
    <property type="component" value="Unassembled WGS sequence"/>
</dbReference>
<proteinExistence type="predicted"/>
<reference evidence="2 3" key="1">
    <citation type="submission" date="2021-10" db="EMBL/GenBank/DDBJ databases">
        <title>Anaerobic single-cell dispensing facilitates the cultivation of human gut bacteria.</title>
        <authorList>
            <person name="Afrizal A."/>
        </authorList>
    </citation>
    <scope>NUCLEOTIDE SEQUENCE [LARGE SCALE GENOMIC DNA]</scope>
    <source>
        <strain evidence="2 3">CLA-AA-H224</strain>
    </source>
</reference>
<keyword evidence="1" id="KW-0732">Signal</keyword>
<gene>
    <name evidence="2" type="ORF">LKD48_05545</name>
</gene>
<name>A0AAE3JCT4_9FIRM</name>
<sequence length="550" mass="61960">MRKFTKAAAMLCAAAMVIPSASVFAAEDGGASELTEVGTYPISEEPLEFTMFRTNMPNVEDFQTNDFTKYMEDLTNIKFTFEAVARDDRAEKLNMEFNTNTYPDVIMHYAPDAAKWGVEEGILIPLDDLIEANMPNYMEKMGQYLDQMRETDGHIYQLAGLNECYHCQYARKMWVNTKYLDEMGVDVPQTTQEFYDVCKKFVETYPDKIAIGGASSGWYVDFVAWLMGSFTLDSGEYGKLALTPDGEMVSAATTEEWREGLRYIKSLYDIGAIYDGNFTQDSEQLRTIMNQEDVPVLFVPFGTISDGIDSDSNNEVYRQYQCISPLEGPDGTRITPYFKYSGLETGSFSITDKCSNPAAVLRWVDYFFSEKGDISAQFGADEGKDWVWEPNDGSVGLNGEPAMYKISDDAQYSSEVQNHDWQDLVIRYAPAEYRLGAATDPDVDTGTSAGLEKLLYDATKEKQEPYGQNPENGDLDVLPDLKMTADESTELQTIQVEVKNYINSAKVAFITGTKSLDDDWDTYLKELDACGLQTMIDIYQAAYDRQFKAE</sequence>
<evidence type="ECO:0000313" key="3">
    <source>
        <dbReference type="Proteomes" id="UP001198200"/>
    </source>
</evidence>
<organism evidence="2 3">
    <name type="scientific">Anthropogastromicrobium aceti</name>
    <dbReference type="NCBI Taxonomy" id="2981768"/>
    <lineage>
        <taxon>Bacteria</taxon>
        <taxon>Bacillati</taxon>
        <taxon>Bacillota</taxon>
        <taxon>Clostridia</taxon>
        <taxon>Lachnospirales</taxon>
        <taxon>Lachnospiraceae</taxon>
        <taxon>Anthropogastromicrobium</taxon>
    </lineage>
</organism>
<comment type="caution">
    <text evidence="2">The sequence shown here is derived from an EMBL/GenBank/DDBJ whole genome shotgun (WGS) entry which is preliminary data.</text>
</comment>
<dbReference type="RefSeq" id="WP_308731461.1">
    <property type="nucleotide sequence ID" value="NZ_JAJEQN010000010.1"/>
</dbReference>
<dbReference type="PANTHER" id="PTHR43649">
    <property type="entry name" value="ARABINOSE-BINDING PROTEIN-RELATED"/>
    <property type="match status" value="1"/>
</dbReference>
<evidence type="ECO:0000256" key="1">
    <source>
        <dbReference type="SAM" id="SignalP"/>
    </source>
</evidence>
<dbReference type="InterPro" id="IPR050490">
    <property type="entry name" value="Bact_solute-bd_prot1"/>
</dbReference>
<dbReference type="PANTHER" id="PTHR43649:SF12">
    <property type="entry name" value="DIACETYLCHITOBIOSE BINDING PROTEIN DASA"/>
    <property type="match status" value="1"/>
</dbReference>
<feature type="signal peptide" evidence="1">
    <location>
        <begin position="1"/>
        <end position="25"/>
    </location>
</feature>
<dbReference type="SUPFAM" id="SSF53850">
    <property type="entry name" value="Periplasmic binding protein-like II"/>
    <property type="match status" value="1"/>
</dbReference>
<keyword evidence="3" id="KW-1185">Reference proteome</keyword>
<dbReference type="AlphaFoldDB" id="A0AAE3JCT4"/>
<protein>
    <submittedName>
        <fullName evidence="2">Extracellular solute-binding protein</fullName>
    </submittedName>
</protein>
<dbReference type="Gene3D" id="3.40.190.10">
    <property type="entry name" value="Periplasmic binding protein-like II"/>
    <property type="match status" value="2"/>
</dbReference>
<dbReference type="Pfam" id="PF01547">
    <property type="entry name" value="SBP_bac_1"/>
    <property type="match status" value="1"/>
</dbReference>
<accession>A0AAE3JCT4</accession>
<feature type="chain" id="PRO_5041941547" evidence="1">
    <location>
        <begin position="26"/>
        <end position="550"/>
    </location>
</feature>
<dbReference type="EMBL" id="JAJEQN010000010">
    <property type="protein sequence ID" value="MCC2221112.1"/>
    <property type="molecule type" value="Genomic_DNA"/>
</dbReference>
<dbReference type="InterPro" id="IPR006059">
    <property type="entry name" value="SBP"/>
</dbReference>